<feature type="region of interest" description="Disordered" evidence="2">
    <location>
        <begin position="1"/>
        <end position="78"/>
    </location>
</feature>
<evidence type="ECO:0000313" key="4">
    <source>
        <dbReference type="Proteomes" id="UP001194746"/>
    </source>
</evidence>
<proteinExistence type="predicted"/>
<feature type="coiled-coil region" evidence="1">
    <location>
        <begin position="93"/>
        <end position="120"/>
    </location>
</feature>
<feature type="compositionally biased region" description="Polar residues" evidence="2">
    <location>
        <begin position="46"/>
        <end position="55"/>
    </location>
</feature>
<name>A0AAD4CEP8_ASPNN</name>
<keyword evidence="4" id="KW-1185">Reference proteome</keyword>
<accession>A0AAD4CEP8</accession>
<keyword evidence="1" id="KW-0175">Coiled coil</keyword>
<evidence type="ECO:0000256" key="1">
    <source>
        <dbReference type="SAM" id="Coils"/>
    </source>
</evidence>
<gene>
    <name evidence="3" type="ORF">FE257_000666</name>
</gene>
<feature type="compositionally biased region" description="Polar residues" evidence="2">
    <location>
        <begin position="1"/>
        <end position="14"/>
    </location>
</feature>
<feature type="compositionally biased region" description="Polar residues" evidence="2">
    <location>
        <begin position="23"/>
        <end position="36"/>
    </location>
</feature>
<dbReference type="Proteomes" id="UP001194746">
    <property type="component" value="Unassembled WGS sequence"/>
</dbReference>
<sequence>MPSSSQVPQSSDLQGLNLVNDLTEPSKSPTPTSNHVAQEARAGLVSLSQDDTLTSGHGGHPTESIWDNESSQSTEEDLPMRELTDLTAHRAVINEKLESLTSAANQISELKARINHVEESLSHSAELSAVLLSLIDSFEEQLSSNLGLVNDVNAGIKGTARVVENLLAHIANRRDHGHSG</sequence>
<evidence type="ECO:0000256" key="2">
    <source>
        <dbReference type="SAM" id="MobiDB-lite"/>
    </source>
</evidence>
<dbReference type="AlphaFoldDB" id="A0AAD4CEP8"/>
<reference evidence="3" key="2">
    <citation type="submission" date="2020-02" db="EMBL/GenBank/DDBJ databases">
        <authorList>
            <person name="Gilchrist C.L.M."/>
            <person name="Chooi Y.-H."/>
        </authorList>
    </citation>
    <scope>NUCLEOTIDE SEQUENCE</scope>
    <source>
        <strain evidence="3">MST-FP2251</strain>
    </source>
</reference>
<organism evidence="3 4">
    <name type="scientific">Aspergillus nanangensis</name>
    <dbReference type="NCBI Taxonomy" id="2582783"/>
    <lineage>
        <taxon>Eukaryota</taxon>
        <taxon>Fungi</taxon>
        <taxon>Dikarya</taxon>
        <taxon>Ascomycota</taxon>
        <taxon>Pezizomycotina</taxon>
        <taxon>Eurotiomycetes</taxon>
        <taxon>Eurotiomycetidae</taxon>
        <taxon>Eurotiales</taxon>
        <taxon>Aspergillaceae</taxon>
        <taxon>Aspergillus</taxon>
        <taxon>Aspergillus subgen. Circumdati</taxon>
    </lineage>
</organism>
<reference evidence="3" key="1">
    <citation type="journal article" date="2019" name="Beilstein J. Org. Chem.">
        <title>Nanangenines: drimane sesquiterpenoids as the dominant metabolite cohort of a novel Australian fungus, Aspergillus nanangensis.</title>
        <authorList>
            <person name="Lacey H.J."/>
            <person name="Gilchrist C.L.M."/>
            <person name="Crombie A."/>
            <person name="Kalaitzis J.A."/>
            <person name="Vuong D."/>
            <person name="Rutledge P.J."/>
            <person name="Turner P."/>
            <person name="Pitt J.I."/>
            <person name="Lacey E."/>
            <person name="Chooi Y.H."/>
            <person name="Piggott A.M."/>
        </authorList>
    </citation>
    <scope>NUCLEOTIDE SEQUENCE</scope>
    <source>
        <strain evidence="3">MST-FP2251</strain>
    </source>
</reference>
<protein>
    <submittedName>
        <fullName evidence="3">Uncharacterized protein</fullName>
    </submittedName>
</protein>
<evidence type="ECO:0000313" key="3">
    <source>
        <dbReference type="EMBL" id="KAF9885140.1"/>
    </source>
</evidence>
<dbReference type="EMBL" id="VCAU01000102">
    <property type="protein sequence ID" value="KAF9885140.1"/>
    <property type="molecule type" value="Genomic_DNA"/>
</dbReference>
<comment type="caution">
    <text evidence="3">The sequence shown here is derived from an EMBL/GenBank/DDBJ whole genome shotgun (WGS) entry which is preliminary data.</text>
</comment>